<sequence length="111" mass="12669">MPELTNEILSLRQWVHIGHHIPGRIRLKFNSAIVAKLARYKTTQTMEHAIQFAPLKRYQLNSETNSLLLEYDAAVIEPQLLDRLFHDDDQQARAACTSLINTLTPIYQAGA</sequence>
<dbReference type="KEGG" id="fes:HER31_04550"/>
<reference evidence="1 2" key="1">
    <citation type="submission" date="2020-04" db="EMBL/GenBank/DDBJ databases">
        <title>Ferrimonas sp. S7 isolated from sea water.</title>
        <authorList>
            <person name="Bae S.S."/>
            <person name="Baek K."/>
        </authorList>
    </citation>
    <scope>NUCLEOTIDE SEQUENCE [LARGE SCALE GENOMIC DNA]</scope>
    <source>
        <strain evidence="1 2">S7</strain>
    </source>
</reference>
<name>A0A6H1UAX4_9GAMM</name>
<keyword evidence="2" id="KW-1185">Reference proteome</keyword>
<dbReference type="RefSeq" id="WP_168659487.1">
    <property type="nucleotide sequence ID" value="NZ_CP051180.1"/>
</dbReference>
<proteinExistence type="predicted"/>
<dbReference type="Proteomes" id="UP000501602">
    <property type="component" value="Chromosome"/>
</dbReference>
<protein>
    <submittedName>
        <fullName evidence="1">Cation transporter</fullName>
    </submittedName>
</protein>
<accession>A0A6H1UAX4</accession>
<dbReference type="EMBL" id="CP051180">
    <property type="protein sequence ID" value="QIZ76227.1"/>
    <property type="molecule type" value="Genomic_DNA"/>
</dbReference>
<dbReference type="AlphaFoldDB" id="A0A6H1UAX4"/>
<evidence type="ECO:0000313" key="1">
    <source>
        <dbReference type="EMBL" id="QIZ76227.1"/>
    </source>
</evidence>
<evidence type="ECO:0000313" key="2">
    <source>
        <dbReference type="Proteomes" id="UP000501602"/>
    </source>
</evidence>
<gene>
    <name evidence="1" type="ORF">HER31_04550</name>
</gene>
<organism evidence="1 2">
    <name type="scientific">Ferrimonas lipolytica</name>
    <dbReference type="NCBI Taxonomy" id="2724191"/>
    <lineage>
        <taxon>Bacteria</taxon>
        <taxon>Pseudomonadati</taxon>
        <taxon>Pseudomonadota</taxon>
        <taxon>Gammaproteobacteria</taxon>
        <taxon>Alteromonadales</taxon>
        <taxon>Ferrimonadaceae</taxon>
        <taxon>Ferrimonas</taxon>
    </lineage>
</organism>